<evidence type="ECO:0000259" key="5">
    <source>
        <dbReference type="Pfam" id="PF00296"/>
    </source>
</evidence>
<dbReference type="InterPro" id="IPR011251">
    <property type="entry name" value="Luciferase-like_dom"/>
</dbReference>
<keyword evidence="7" id="KW-1185">Reference proteome</keyword>
<evidence type="ECO:0000256" key="2">
    <source>
        <dbReference type="ARBA" id="ARBA00022643"/>
    </source>
</evidence>
<keyword evidence="4" id="KW-0503">Monooxygenase</keyword>
<dbReference type="AlphaFoldDB" id="A0A2U1T321"/>
<reference evidence="7" key="1">
    <citation type="submission" date="2018-04" db="EMBL/GenBank/DDBJ databases">
        <authorList>
            <person name="Liu S."/>
            <person name="Wang Z."/>
            <person name="Li J."/>
        </authorList>
    </citation>
    <scope>NUCLEOTIDE SEQUENCE [LARGE SCALE GENOMIC DNA]</scope>
    <source>
        <strain evidence="7">S1194</strain>
    </source>
</reference>
<evidence type="ECO:0000313" key="7">
    <source>
        <dbReference type="Proteomes" id="UP000244978"/>
    </source>
</evidence>
<protein>
    <submittedName>
        <fullName evidence="6">LLM class flavin-dependent oxidoreductase</fullName>
    </submittedName>
</protein>
<dbReference type="Gene3D" id="3.20.20.30">
    <property type="entry name" value="Luciferase-like domain"/>
    <property type="match status" value="1"/>
</dbReference>
<dbReference type="EMBL" id="QEEX01000001">
    <property type="protein sequence ID" value="PWB98240.1"/>
    <property type="molecule type" value="Genomic_DNA"/>
</dbReference>
<dbReference type="GO" id="GO:0008726">
    <property type="term" value="F:alkanesulfonate monooxygenase activity"/>
    <property type="evidence" value="ECO:0007669"/>
    <property type="project" value="TreeGrafter"/>
</dbReference>
<keyword evidence="2" id="KW-0288">FMN</keyword>
<dbReference type="Pfam" id="PF00296">
    <property type="entry name" value="Bac_luciferase"/>
    <property type="match status" value="1"/>
</dbReference>
<evidence type="ECO:0000313" key="6">
    <source>
        <dbReference type="EMBL" id="PWB98240.1"/>
    </source>
</evidence>
<evidence type="ECO:0000256" key="1">
    <source>
        <dbReference type="ARBA" id="ARBA00022630"/>
    </source>
</evidence>
<dbReference type="InterPro" id="IPR050172">
    <property type="entry name" value="SsuD_RutA_monooxygenase"/>
</dbReference>
<accession>A0A2U1T321</accession>
<dbReference type="SUPFAM" id="SSF51679">
    <property type="entry name" value="Bacterial luciferase-like"/>
    <property type="match status" value="1"/>
</dbReference>
<dbReference type="GO" id="GO:0046306">
    <property type="term" value="P:alkanesulfonate catabolic process"/>
    <property type="evidence" value="ECO:0007669"/>
    <property type="project" value="TreeGrafter"/>
</dbReference>
<dbReference type="Proteomes" id="UP000244978">
    <property type="component" value="Unassembled WGS sequence"/>
</dbReference>
<name>A0A2U1T321_9MICO</name>
<comment type="caution">
    <text evidence="6">The sequence shown here is derived from an EMBL/GenBank/DDBJ whole genome shotgun (WGS) entry which is preliminary data.</text>
</comment>
<evidence type="ECO:0000256" key="3">
    <source>
        <dbReference type="ARBA" id="ARBA00023002"/>
    </source>
</evidence>
<dbReference type="KEGG" id="salc:C2138_01880"/>
<dbReference type="PANTHER" id="PTHR42847:SF4">
    <property type="entry name" value="ALKANESULFONATE MONOOXYGENASE-RELATED"/>
    <property type="match status" value="1"/>
</dbReference>
<keyword evidence="1" id="KW-0285">Flavoprotein</keyword>
<feature type="domain" description="Luciferase-like" evidence="5">
    <location>
        <begin position="3"/>
        <end position="313"/>
    </location>
</feature>
<dbReference type="RefSeq" id="WP_108515092.1">
    <property type="nucleotide sequence ID" value="NZ_CP026951.1"/>
</dbReference>
<organism evidence="6 7">
    <name type="scientific">Homoserinimonas hongtaonis</name>
    <dbReference type="NCBI Taxonomy" id="2079791"/>
    <lineage>
        <taxon>Bacteria</taxon>
        <taxon>Bacillati</taxon>
        <taxon>Actinomycetota</taxon>
        <taxon>Actinomycetes</taxon>
        <taxon>Micrococcales</taxon>
        <taxon>Microbacteriaceae</taxon>
        <taxon>Homoserinimonas</taxon>
    </lineage>
</organism>
<keyword evidence="3" id="KW-0560">Oxidoreductase</keyword>
<dbReference type="OrthoDB" id="9814695at2"/>
<dbReference type="PANTHER" id="PTHR42847">
    <property type="entry name" value="ALKANESULFONATE MONOOXYGENASE"/>
    <property type="match status" value="1"/>
</dbReference>
<evidence type="ECO:0000256" key="4">
    <source>
        <dbReference type="ARBA" id="ARBA00023033"/>
    </source>
</evidence>
<proteinExistence type="predicted"/>
<gene>
    <name evidence="6" type="ORF">DF220_10690</name>
</gene>
<dbReference type="InterPro" id="IPR036661">
    <property type="entry name" value="Luciferase-like_sf"/>
</dbReference>
<sequence length="354" mass="38778">MTEYGVFLPVAAGGWMISETAPYPPATYEYNKQVAQLAEGMGLDFIMAMAKWRGFGGTTDHWGESLESMTMMAGLAEATSTIKVWATVHANLVNPAFAAKVFSTLQQIAQGRIGMNIVNGSYADEFEAMGAWDPNMTHAERYRMTNEWVDVVTQLWEKDSVTFDGEFFTLTDCESRPRPSIKPEIISAGRSESGRDFQATWSDGGFLGSDSLEQMAEFSRDVHARAAAKGRTTKTYSMLTIVLAETDEAAEAKAALYGAGLDREALSNMRRSWGWDADRALSWAEDAKGEEAFQTPYVVGSPATIIDRIRNVVTTAELDGLMLIFPDYVNDMPVFGETVLPSLRAADDQATAAA</sequence>